<proteinExistence type="predicted"/>
<sequence length="505" mass="56915">MWYNQNDVLNDLTKFTGSIPRHLDRNFVVYGQNAPPPPGYVEEVDDEFNLRFGYDSQQTYDDGEITPDLHGIKEMLKMVDEQNCTDEDLQQTDTNLASNSKIIISKLNPHVEEFVPKSANLSVKKENIDNIETNAKNDNDLNNIRSNKDLSNEHVGSKHFYDKYSNNKNYNDKDSNKDSNNKKCNGKYSIDNDTDSKKINKIGSRCSSNNSLSVTEFNTIVEALKTKISNATKSNSYALKRQKNIAISSLLRLYTESPGTTSPVKLMTPNDFAFPKIGNGENTSGKCTENKSHSVPLGIDKRDTGTLSNETLNVTIKDTCGELPDVPSEKVFDEPSKQCVGSSKEICDVSINEPSIARNENHIIVNTKSDTDNIKTTNKAPLNSDIENDSEVVKSINKVTNWLEPKRKEIKKSSLHLGPVLYKRKGSNKSPTSATRNKVQKPDQCYKPSSYAEDLIKKYTENLKIRESRQIKPTLENLEQILKMKDEEIRRKRSKNVNNGNSARS</sequence>
<name>A0ACC1D0W8_9NEOP</name>
<dbReference type="Proteomes" id="UP000824533">
    <property type="component" value="Linkage Group LG12"/>
</dbReference>
<organism evidence="1 2">
    <name type="scientific">Dendrolimus kikuchii</name>
    <dbReference type="NCBI Taxonomy" id="765133"/>
    <lineage>
        <taxon>Eukaryota</taxon>
        <taxon>Metazoa</taxon>
        <taxon>Ecdysozoa</taxon>
        <taxon>Arthropoda</taxon>
        <taxon>Hexapoda</taxon>
        <taxon>Insecta</taxon>
        <taxon>Pterygota</taxon>
        <taxon>Neoptera</taxon>
        <taxon>Endopterygota</taxon>
        <taxon>Lepidoptera</taxon>
        <taxon>Glossata</taxon>
        <taxon>Ditrysia</taxon>
        <taxon>Bombycoidea</taxon>
        <taxon>Lasiocampidae</taxon>
        <taxon>Dendrolimus</taxon>
    </lineage>
</organism>
<evidence type="ECO:0000313" key="2">
    <source>
        <dbReference type="Proteomes" id="UP000824533"/>
    </source>
</evidence>
<accession>A0ACC1D0W8</accession>
<reference evidence="1 2" key="1">
    <citation type="journal article" date="2021" name="Front. Genet.">
        <title>Chromosome-Level Genome Assembly Reveals Significant Gene Expansion in the Toll and IMD Signaling Pathways of Dendrolimus kikuchii.</title>
        <authorList>
            <person name="Zhou J."/>
            <person name="Wu P."/>
            <person name="Xiong Z."/>
            <person name="Liu N."/>
            <person name="Zhao N."/>
            <person name="Ji M."/>
            <person name="Qiu Y."/>
            <person name="Yang B."/>
        </authorList>
    </citation>
    <scope>NUCLEOTIDE SEQUENCE [LARGE SCALE GENOMIC DNA]</scope>
    <source>
        <strain evidence="1">Ann1</strain>
    </source>
</reference>
<evidence type="ECO:0000313" key="1">
    <source>
        <dbReference type="EMBL" id="KAJ0177486.1"/>
    </source>
</evidence>
<protein>
    <submittedName>
        <fullName evidence="1">Uncharacterized protein</fullName>
    </submittedName>
</protein>
<comment type="caution">
    <text evidence="1">The sequence shown here is derived from an EMBL/GenBank/DDBJ whole genome shotgun (WGS) entry which is preliminary data.</text>
</comment>
<keyword evidence="2" id="KW-1185">Reference proteome</keyword>
<dbReference type="EMBL" id="CM034398">
    <property type="protein sequence ID" value="KAJ0177486.1"/>
    <property type="molecule type" value="Genomic_DNA"/>
</dbReference>
<gene>
    <name evidence="1" type="ORF">K1T71_007495</name>
</gene>